<keyword evidence="2" id="KW-1185">Reference proteome</keyword>
<name>A0AAE1HQF5_9NEOP</name>
<accession>A0AAE1HQF5</accession>
<sequence>MQGLSERASSAKSTLNCCPATWMIARLLVFRQLSSMRSYNERNRASSCAQMTADTSSVNFLSSASTKYQRGYSCLIPC</sequence>
<dbReference type="EMBL" id="JAHWGI010001229">
    <property type="protein sequence ID" value="KAK3925498.1"/>
    <property type="molecule type" value="Genomic_DNA"/>
</dbReference>
<protein>
    <submittedName>
        <fullName evidence="1">Barttin</fullName>
    </submittedName>
</protein>
<evidence type="ECO:0000313" key="1">
    <source>
        <dbReference type="EMBL" id="KAK3925498.1"/>
    </source>
</evidence>
<comment type="caution">
    <text evidence="1">The sequence shown here is derived from an EMBL/GenBank/DDBJ whole genome shotgun (WGS) entry which is preliminary data.</text>
</comment>
<reference evidence="1" key="1">
    <citation type="submission" date="2021-07" db="EMBL/GenBank/DDBJ databases">
        <authorList>
            <person name="Catto M.A."/>
            <person name="Jacobson A."/>
            <person name="Kennedy G."/>
            <person name="Labadie P."/>
            <person name="Hunt B.G."/>
            <person name="Srinivasan R."/>
        </authorList>
    </citation>
    <scope>NUCLEOTIDE SEQUENCE</scope>
    <source>
        <strain evidence="1">PL_HMW_Pooled</strain>
        <tissue evidence="1">Head</tissue>
    </source>
</reference>
<proteinExistence type="predicted"/>
<dbReference type="AlphaFoldDB" id="A0AAE1HQF5"/>
<reference evidence="1" key="2">
    <citation type="journal article" date="2023" name="BMC Genomics">
        <title>Pest status, molecular evolution, and epigenetic factors derived from the genome assembly of Frankliniella fusca, a thysanopteran phytovirus vector.</title>
        <authorList>
            <person name="Catto M.A."/>
            <person name="Labadie P.E."/>
            <person name="Jacobson A.L."/>
            <person name="Kennedy G.G."/>
            <person name="Srinivasan R."/>
            <person name="Hunt B.G."/>
        </authorList>
    </citation>
    <scope>NUCLEOTIDE SEQUENCE</scope>
    <source>
        <strain evidence="1">PL_HMW_Pooled</strain>
    </source>
</reference>
<evidence type="ECO:0000313" key="2">
    <source>
        <dbReference type="Proteomes" id="UP001219518"/>
    </source>
</evidence>
<gene>
    <name evidence="1" type="ORF">KUF71_013747</name>
</gene>
<dbReference type="Proteomes" id="UP001219518">
    <property type="component" value="Unassembled WGS sequence"/>
</dbReference>
<organism evidence="1 2">
    <name type="scientific">Frankliniella fusca</name>
    <dbReference type="NCBI Taxonomy" id="407009"/>
    <lineage>
        <taxon>Eukaryota</taxon>
        <taxon>Metazoa</taxon>
        <taxon>Ecdysozoa</taxon>
        <taxon>Arthropoda</taxon>
        <taxon>Hexapoda</taxon>
        <taxon>Insecta</taxon>
        <taxon>Pterygota</taxon>
        <taxon>Neoptera</taxon>
        <taxon>Paraneoptera</taxon>
        <taxon>Thysanoptera</taxon>
        <taxon>Terebrantia</taxon>
        <taxon>Thripoidea</taxon>
        <taxon>Thripidae</taxon>
        <taxon>Frankliniella</taxon>
    </lineage>
</organism>